<keyword evidence="2" id="KW-1185">Reference proteome</keyword>
<protein>
    <submittedName>
        <fullName evidence="1">Uncharacterized protein</fullName>
    </submittedName>
</protein>
<gene>
    <name evidence="1" type="ORF">V1264_019547</name>
</gene>
<dbReference type="EMBL" id="JBAMIC010000008">
    <property type="protein sequence ID" value="KAK7104906.1"/>
    <property type="molecule type" value="Genomic_DNA"/>
</dbReference>
<accession>A0AAN9BEW3</accession>
<name>A0AAN9BEW3_9CAEN</name>
<dbReference type="AlphaFoldDB" id="A0AAN9BEW3"/>
<proteinExistence type="predicted"/>
<comment type="caution">
    <text evidence="1">The sequence shown here is derived from an EMBL/GenBank/DDBJ whole genome shotgun (WGS) entry which is preliminary data.</text>
</comment>
<evidence type="ECO:0000313" key="1">
    <source>
        <dbReference type="EMBL" id="KAK7104906.1"/>
    </source>
</evidence>
<reference evidence="1 2" key="1">
    <citation type="submission" date="2024-02" db="EMBL/GenBank/DDBJ databases">
        <title>Chromosome-scale genome assembly of the rough periwinkle Littorina saxatilis.</title>
        <authorList>
            <person name="De Jode A."/>
            <person name="Faria R."/>
            <person name="Formenti G."/>
            <person name="Sims Y."/>
            <person name="Smith T.P."/>
            <person name="Tracey A."/>
            <person name="Wood J.M.D."/>
            <person name="Zagrodzka Z.B."/>
            <person name="Johannesson K."/>
            <person name="Butlin R.K."/>
            <person name="Leder E.H."/>
        </authorList>
    </citation>
    <scope>NUCLEOTIDE SEQUENCE [LARGE SCALE GENOMIC DNA]</scope>
    <source>
        <strain evidence="1">Snail1</strain>
        <tissue evidence="1">Muscle</tissue>
    </source>
</reference>
<sequence length="72" mass="8259">MGITLRDPMTAYDHAYIISLSFLGFLRTKGPFHYACALVLPTTLLYLKKKEFGEKYVIQDDMVQPFEPSLLT</sequence>
<evidence type="ECO:0000313" key="2">
    <source>
        <dbReference type="Proteomes" id="UP001374579"/>
    </source>
</evidence>
<dbReference type="Proteomes" id="UP001374579">
    <property type="component" value="Unassembled WGS sequence"/>
</dbReference>
<organism evidence="1 2">
    <name type="scientific">Littorina saxatilis</name>
    <dbReference type="NCBI Taxonomy" id="31220"/>
    <lineage>
        <taxon>Eukaryota</taxon>
        <taxon>Metazoa</taxon>
        <taxon>Spiralia</taxon>
        <taxon>Lophotrochozoa</taxon>
        <taxon>Mollusca</taxon>
        <taxon>Gastropoda</taxon>
        <taxon>Caenogastropoda</taxon>
        <taxon>Littorinimorpha</taxon>
        <taxon>Littorinoidea</taxon>
        <taxon>Littorinidae</taxon>
        <taxon>Littorina</taxon>
    </lineage>
</organism>